<dbReference type="InterPro" id="IPR024709">
    <property type="entry name" value="FucosylTrfase_pln"/>
</dbReference>
<dbReference type="PIRSF" id="PIRSF009360">
    <property type="entry name" value="UCP009360"/>
    <property type="match status" value="1"/>
</dbReference>
<keyword evidence="4" id="KW-0808">Transferase</keyword>
<evidence type="ECO:0000256" key="6">
    <source>
        <dbReference type="ARBA" id="ARBA00022989"/>
    </source>
</evidence>
<dbReference type="PANTHER" id="PTHR31933">
    <property type="entry name" value="O-FUCOSYLTRANSFERASE 2-RELATED"/>
    <property type="match status" value="1"/>
</dbReference>
<keyword evidence="9" id="KW-0294">Fucose metabolism</keyword>
<evidence type="ECO:0000256" key="1">
    <source>
        <dbReference type="ARBA" id="ARBA00004167"/>
    </source>
</evidence>
<gene>
    <name evidence="13" type="ORF">M5K25_006179</name>
</gene>
<evidence type="ECO:0000256" key="12">
    <source>
        <dbReference type="SAM" id="Phobius"/>
    </source>
</evidence>
<dbReference type="GO" id="GO:0016757">
    <property type="term" value="F:glycosyltransferase activity"/>
    <property type="evidence" value="ECO:0007669"/>
    <property type="project" value="UniProtKB-KW"/>
</dbReference>
<dbReference type="EMBL" id="JANQDX010000006">
    <property type="protein sequence ID" value="KAL0922209.1"/>
    <property type="molecule type" value="Genomic_DNA"/>
</dbReference>
<comment type="caution">
    <text evidence="13">The sequence shown here is derived from an EMBL/GenBank/DDBJ whole genome shotgun (WGS) entry which is preliminary data.</text>
</comment>
<name>A0ABD0VAV7_DENTH</name>
<sequence>MSLSESLGVKRRKNGGWLGRQQRRNRGIVVLVGVIGFFFLVNWWMFFRLQHDPSAGRKESSVLLNSTLSGKQNKIAKVGRHRQVMYNRLLALAAHALADGEGKPEPHDLWKETLVHTVSWKPCADQRTWEPSEGTNGYILVSANGGISQQRVAICNAVAIARFLNSILVLPKFQYSNVWQDASQFSDIYQEEYFIKYLQADVKIVKELPVELQSLDLEVIGSLVTDADIMKEAKLSFYMKKILPILLKNKVVHFTGFGNRLAFDPIPLDLQRLRCRCNFHALRFVNKIQETGALLIQRMRHHISQWSFLERNLLGPPAAKSNHNAKAIKASRYLAIHLRFEIDMAAYSLCYFGGGKEEEEELEAYREVHFPALNTLRKTTKYE</sequence>
<evidence type="ECO:0000256" key="11">
    <source>
        <dbReference type="ARBA" id="ARBA00030350"/>
    </source>
</evidence>
<keyword evidence="5 12" id="KW-0812">Transmembrane</keyword>
<dbReference type="GO" id="GO:0016020">
    <property type="term" value="C:membrane"/>
    <property type="evidence" value="ECO:0007669"/>
    <property type="project" value="UniProtKB-SubCell"/>
</dbReference>
<organism evidence="13 14">
    <name type="scientific">Dendrobium thyrsiflorum</name>
    <name type="common">Pinecone-like raceme dendrobium</name>
    <name type="synonym">Orchid</name>
    <dbReference type="NCBI Taxonomy" id="117978"/>
    <lineage>
        <taxon>Eukaryota</taxon>
        <taxon>Viridiplantae</taxon>
        <taxon>Streptophyta</taxon>
        <taxon>Embryophyta</taxon>
        <taxon>Tracheophyta</taxon>
        <taxon>Spermatophyta</taxon>
        <taxon>Magnoliopsida</taxon>
        <taxon>Liliopsida</taxon>
        <taxon>Asparagales</taxon>
        <taxon>Orchidaceae</taxon>
        <taxon>Epidendroideae</taxon>
        <taxon>Malaxideae</taxon>
        <taxon>Dendrobiinae</taxon>
        <taxon>Dendrobium</taxon>
    </lineage>
</organism>
<evidence type="ECO:0000256" key="2">
    <source>
        <dbReference type="ARBA" id="ARBA00007737"/>
    </source>
</evidence>
<evidence type="ECO:0000256" key="5">
    <source>
        <dbReference type="ARBA" id="ARBA00022692"/>
    </source>
</evidence>
<keyword evidence="8" id="KW-0325">Glycoprotein</keyword>
<comment type="subcellular location">
    <subcellularLocation>
        <location evidence="1">Membrane</location>
        <topology evidence="1">Single-pass membrane protein</topology>
    </subcellularLocation>
</comment>
<reference evidence="13 14" key="1">
    <citation type="journal article" date="2024" name="Plant Biotechnol. J.">
        <title>Dendrobium thyrsiflorum genome and its molecular insights into genes involved in important horticultural traits.</title>
        <authorList>
            <person name="Chen B."/>
            <person name="Wang J.Y."/>
            <person name="Zheng P.J."/>
            <person name="Li K.L."/>
            <person name="Liang Y.M."/>
            <person name="Chen X.F."/>
            <person name="Zhang C."/>
            <person name="Zhao X."/>
            <person name="He X."/>
            <person name="Zhang G.Q."/>
            <person name="Liu Z.J."/>
            <person name="Xu Q."/>
        </authorList>
    </citation>
    <scope>NUCLEOTIDE SEQUENCE [LARGE SCALE GENOMIC DNA]</scope>
    <source>
        <strain evidence="13">GZMU011</strain>
    </source>
</reference>
<dbReference type="InterPro" id="IPR019378">
    <property type="entry name" value="GDP-Fuc_O-FucTrfase"/>
</dbReference>
<keyword evidence="10" id="KW-0119">Carbohydrate metabolism</keyword>
<dbReference type="AlphaFoldDB" id="A0ABD0VAV7"/>
<dbReference type="GO" id="GO:0006004">
    <property type="term" value="P:fucose metabolic process"/>
    <property type="evidence" value="ECO:0007669"/>
    <property type="project" value="UniProtKB-KW"/>
</dbReference>
<comment type="similarity">
    <text evidence="2">Belongs to the glycosyltransferase GT106 family.</text>
</comment>
<keyword evidence="6 12" id="KW-1133">Transmembrane helix</keyword>
<proteinExistence type="inferred from homology"/>
<dbReference type="InterPro" id="IPR052272">
    <property type="entry name" value="GT106_glycosyltransferase"/>
</dbReference>
<dbReference type="Proteomes" id="UP001552299">
    <property type="component" value="Unassembled WGS sequence"/>
</dbReference>
<protein>
    <recommendedName>
        <fullName evidence="11">O-fucosyltransferase family protein</fullName>
    </recommendedName>
</protein>
<accession>A0ABD0VAV7</accession>
<evidence type="ECO:0000313" key="14">
    <source>
        <dbReference type="Proteomes" id="UP001552299"/>
    </source>
</evidence>
<keyword evidence="3" id="KW-0328">Glycosyltransferase</keyword>
<keyword evidence="14" id="KW-1185">Reference proteome</keyword>
<dbReference type="PANTHER" id="PTHR31933:SF9">
    <property type="entry name" value="O-FUCOSYLTRANSFERASE 2"/>
    <property type="match status" value="1"/>
</dbReference>
<keyword evidence="7 12" id="KW-0472">Membrane</keyword>
<evidence type="ECO:0000256" key="8">
    <source>
        <dbReference type="ARBA" id="ARBA00023180"/>
    </source>
</evidence>
<feature type="transmembrane region" description="Helical" evidence="12">
    <location>
        <begin position="28"/>
        <end position="47"/>
    </location>
</feature>
<evidence type="ECO:0000256" key="4">
    <source>
        <dbReference type="ARBA" id="ARBA00022679"/>
    </source>
</evidence>
<evidence type="ECO:0000256" key="9">
    <source>
        <dbReference type="ARBA" id="ARBA00023253"/>
    </source>
</evidence>
<evidence type="ECO:0000313" key="13">
    <source>
        <dbReference type="EMBL" id="KAL0922209.1"/>
    </source>
</evidence>
<evidence type="ECO:0000256" key="3">
    <source>
        <dbReference type="ARBA" id="ARBA00022676"/>
    </source>
</evidence>
<evidence type="ECO:0000256" key="7">
    <source>
        <dbReference type="ARBA" id="ARBA00023136"/>
    </source>
</evidence>
<evidence type="ECO:0000256" key="10">
    <source>
        <dbReference type="ARBA" id="ARBA00023277"/>
    </source>
</evidence>
<dbReference type="Pfam" id="PF10250">
    <property type="entry name" value="O-FucT"/>
    <property type="match status" value="1"/>
</dbReference>